<dbReference type="InterPro" id="IPR027417">
    <property type="entry name" value="P-loop_NTPase"/>
</dbReference>
<evidence type="ECO:0000256" key="5">
    <source>
        <dbReference type="PROSITE-ProRule" id="PRU00560"/>
    </source>
</evidence>
<feature type="domain" description="UvrD-like helicase ATP-binding" evidence="6">
    <location>
        <begin position="8"/>
        <end position="281"/>
    </location>
</feature>
<gene>
    <name evidence="7" type="ORF">M076_2008</name>
</gene>
<dbReference type="GO" id="GO:0043138">
    <property type="term" value="F:3'-5' DNA helicase activity"/>
    <property type="evidence" value="ECO:0007669"/>
    <property type="project" value="TreeGrafter"/>
</dbReference>
<dbReference type="InterPro" id="IPR000212">
    <property type="entry name" value="DNA_helicase_UvrD/REP"/>
</dbReference>
<sequence length="617" mass="71448">MGHNIDEKVDLTLEACISPNSRKSFFLFAGAGSGKTHSLVRLLNKIKDKWEKQLNLEGRHIAVITYTNAATDEILNRLDYSPLFHVSTIHSFVWEVIKHYQTDIKKYYIAFKEVEKAEIELKLEKSKSKSGKNYNNNLEKLVAINEKIIKASDINRFIYNPNGNNYEYNALSHADVIKIGAKMIVDNELLQKIIAQQYPFFMIDESQDTKKELIAAFFEIERNVDDNFTLGLFGDQKQRIYTDGEERIVEIIPQEWEKPIKEMNYRCAKRIVELANKIGCQIDVYAKQSPRDNAPEGTVRLFLIKNKDDLNKIELESKVIQMMADITGDQMWNRDATNVKVLILEHMMAARRLGFAEFFDVMHEVDKYKQTLLQGLVSDMDIFTKLIFPLVENVLKNDNLSALNLLKLYSPLLRELPQNKAFQILDKCKKVIDILANMDFNVVTIRELITYVCTTHIFVVPEILKRASKMVLNDLTEDDKEDMDIVCSWIKVMDLPVNQIKRFDDYVNRRTMFDTHQGVKGLEFERVLVVIDDNESRGFLFSYDKLLGVKSLSDGDIKNKETGKETSMERTTRLFYVTCTRARNSLAIVMYTNAPETAKETVLVNKWFIDDEIIIIN</sequence>
<dbReference type="EMBL" id="JGDM01000048">
    <property type="protein sequence ID" value="EXZ44770.1"/>
    <property type="molecule type" value="Genomic_DNA"/>
</dbReference>
<dbReference type="GO" id="GO:0016787">
    <property type="term" value="F:hydrolase activity"/>
    <property type="evidence" value="ECO:0007669"/>
    <property type="project" value="UniProtKB-UniRule"/>
</dbReference>
<keyword evidence="3 5" id="KW-0347">Helicase</keyword>
<evidence type="ECO:0000256" key="3">
    <source>
        <dbReference type="ARBA" id="ARBA00022806"/>
    </source>
</evidence>
<evidence type="ECO:0000313" key="7">
    <source>
        <dbReference type="EMBL" id="EXZ44770.1"/>
    </source>
</evidence>
<keyword evidence="2 5" id="KW-0378">Hydrolase</keyword>
<evidence type="ECO:0000256" key="2">
    <source>
        <dbReference type="ARBA" id="ARBA00022801"/>
    </source>
</evidence>
<dbReference type="RefSeq" id="WP_050440726.1">
    <property type="nucleotide sequence ID" value="NZ_JGDM01000048.1"/>
</dbReference>
<accession>A0A015YE76</accession>
<reference evidence="7 8" key="1">
    <citation type="submission" date="2014-02" db="EMBL/GenBank/DDBJ databases">
        <authorList>
            <person name="Sears C."/>
            <person name="Carroll K."/>
            <person name="Sack B.R."/>
            <person name="Qadri F."/>
            <person name="Myers L.L."/>
            <person name="Chung G.-T."/>
            <person name="Escheverria P."/>
            <person name="Fraser C.M."/>
            <person name="Sadzewicz L."/>
            <person name="Shefchek K.A."/>
            <person name="Tallon L."/>
            <person name="Das S.P."/>
            <person name="Daugherty S."/>
            <person name="Mongodin E.F."/>
        </authorList>
    </citation>
    <scope>NUCLEOTIDE SEQUENCE [LARGE SCALE GENOMIC DNA]</scope>
    <source>
        <strain evidence="7 8">2-F-2 #4</strain>
    </source>
</reference>
<dbReference type="PATRIC" id="fig|1339280.3.peg.1932"/>
<dbReference type="Proteomes" id="UP000022272">
    <property type="component" value="Unassembled WGS sequence"/>
</dbReference>
<keyword evidence="1 5" id="KW-0547">Nucleotide-binding</keyword>
<dbReference type="AlphaFoldDB" id="A0A015YE76"/>
<dbReference type="GO" id="GO:0003677">
    <property type="term" value="F:DNA binding"/>
    <property type="evidence" value="ECO:0007669"/>
    <property type="project" value="InterPro"/>
</dbReference>
<evidence type="ECO:0000259" key="6">
    <source>
        <dbReference type="PROSITE" id="PS51198"/>
    </source>
</evidence>
<comment type="caution">
    <text evidence="7">The sequence shown here is derived from an EMBL/GenBank/DDBJ whole genome shotgun (WGS) entry which is preliminary data.</text>
</comment>
<dbReference type="Pfam" id="PF00580">
    <property type="entry name" value="UvrD-helicase"/>
    <property type="match status" value="1"/>
</dbReference>
<dbReference type="GO" id="GO:0005829">
    <property type="term" value="C:cytosol"/>
    <property type="evidence" value="ECO:0007669"/>
    <property type="project" value="TreeGrafter"/>
</dbReference>
<evidence type="ECO:0000256" key="4">
    <source>
        <dbReference type="ARBA" id="ARBA00022840"/>
    </source>
</evidence>
<dbReference type="InterPro" id="IPR014016">
    <property type="entry name" value="UvrD-like_ATP-bd"/>
</dbReference>
<protein>
    <submittedName>
        <fullName evidence="7">UvrD/REP helicase N-terminal domain protein</fullName>
    </submittedName>
</protein>
<dbReference type="GO" id="GO:0000725">
    <property type="term" value="P:recombinational repair"/>
    <property type="evidence" value="ECO:0007669"/>
    <property type="project" value="TreeGrafter"/>
</dbReference>
<dbReference type="PANTHER" id="PTHR11070:SF3">
    <property type="entry name" value="DNA 3'-5' HELICASE"/>
    <property type="match status" value="1"/>
</dbReference>
<evidence type="ECO:0000256" key="1">
    <source>
        <dbReference type="ARBA" id="ARBA00022741"/>
    </source>
</evidence>
<dbReference type="PANTHER" id="PTHR11070">
    <property type="entry name" value="UVRD / RECB / PCRA DNA HELICASE FAMILY MEMBER"/>
    <property type="match status" value="1"/>
</dbReference>
<dbReference type="Gene3D" id="3.40.50.300">
    <property type="entry name" value="P-loop containing nucleotide triphosphate hydrolases"/>
    <property type="match status" value="2"/>
</dbReference>
<name>A0A015YE76_BACFG</name>
<dbReference type="SUPFAM" id="SSF52540">
    <property type="entry name" value="P-loop containing nucleoside triphosphate hydrolases"/>
    <property type="match status" value="1"/>
</dbReference>
<keyword evidence="4 5" id="KW-0067">ATP-binding</keyword>
<proteinExistence type="predicted"/>
<dbReference type="GO" id="GO:0005524">
    <property type="term" value="F:ATP binding"/>
    <property type="evidence" value="ECO:0007669"/>
    <property type="project" value="UniProtKB-UniRule"/>
</dbReference>
<feature type="binding site" evidence="5">
    <location>
        <begin position="29"/>
        <end position="36"/>
    </location>
    <ligand>
        <name>ATP</name>
        <dbReference type="ChEBI" id="CHEBI:30616"/>
    </ligand>
</feature>
<evidence type="ECO:0000313" key="8">
    <source>
        <dbReference type="Proteomes" id="UP000022272"/>
    </source>
</evidence>
<dbReference type="PROSITE" id="PS51198">
    <property type="entry name" value="UVRD_HELICASE_ATP_BIND"/>
    <property type="match status" value="1"/>
</dbReference>
<organism evidence="7 8">
    <name type="scientific">Bacteroides fragilis str. 2-F-2 #4</name>
    <dbReference type="NCBI Taxonomy" id="1339280"/>
    <lineage>
        <taxon>Bacteria</taxon>
        <taxon>Pseudomonadati</taxon>
        <taxon>Bacteroidota</taxon>
        <taxon>Bacteroidia</taxon>
        <taxon>Bacteroidales</taxon>
        <taxon>Bacteroidaceae</taxon>
        <taxon>Bacteroides</taxon>
    </lineage>
</organism>